<dbReference type="AlphaFoldDB" id="A0A6C1KBN5"/>
<protein>
    <submittedName>
        <fullName evidence="2">Cobalamin biosynthesis protein</fullName>
    </submittedName>
</protein>
<dbReference type="InterPro" id="IPR052553">
    <property type="entry name" value="CbiG_hydrolase"/>
</dbReference>
<accession>A0A6C1KBN5</accession>
<feature type="domain" description="CobE/GbiG C-terminal" evidence="1">
    <location>
        <begin position="2"/>
        <end position="122"/>
    </location>
</feature>
<sequence>MIVAGIGSKRGVSVDEVLAAFDAALERAALARDDVALIAAPAVKGGEAGISEAAAKLGLPLVLVPQTQLEAASNRTQTRSERVIALLRVPSAAETAALAAAGATARLLGPRLALGPVTCALARREEEEE</sequence>
<name>A0A6C1KBN5_XANAU</name>
<dbReference type="InterPro" id="IPR002750">
    <property type="entry name" value="CobE/GbiG_C"/>
</dbReference>
<dbReference type="GO" id="GO:0009236">
    <property type="term" value="P:cobalamin biosynthetic process"/>
    <property type="evidence" value="ECO:0007669"/>
    <property type="project" value="InterPro"/>
</dbReference>
<dbReference type="Proteomes" id="UP000305131">
    <property type="component" value="Unassembled WGS sequence"/>
</dbReference>
<proteinExistence type="predicted"/>
<dbReference type="Gene3D" id="3.30.420.180">
    <property type="entry name" value="CobE/GbiG C-terminal domain"/>
    <property type="match status" value="1"/>
</dbReference>
<dbReference type="EMBL" id="VAUP01000037">
    <property type="protein sequence ID" value="TLX41532.1"/>
    <property type="molecule type" value="Genomic_DNA"/>
</dbReference>
<evidence type="ECO:0000313" key="3">
    <source>
        <dbReference type="Proteomes" id="UP000305131"/>
    </source>
</evidence>
<reference evidence="2 3" key="1">
    <citation type="submission" date="2019-05" db="EMBL/GenBank/DDBJ databases">
        <authorList>
            <person name="Zhou X."/>
        </authorList>
    </citation>
    <scope>NUCLEOTIDE SEQUENCE [LARGE SCALE GENOMIC DNA]</scope>
    <source>
        <strain evidence="2 3">DSM 432</strain>
    </source>
</reference>
<dbReference type="RefSeq" id="WP_138401042.1">
    <property type="nucleotide sequence ID" value="NZ_JBAFVI010000006.1"/>
</dbReference>
<dbReference type="Pfam" id="PF01890">
    <property type="entry name" value="CbiG_C"/>
    <property type="match status" value="1"/>
</dbReference>
<dbReference type="InterPro" id="IPR036518">
    <property type="entry name" value="CobE/GbiG_C_sf"/>
</dbReference>
<dbReference type="SUPFAM" id="SSF159664">
    <property type="entry name" value="CobE/GbiG C-terminal domain-like"/>
    <property type="match status" value="1"/>
</dbReference>
<gene>
    <name evidence="2" type="ORF">FBQ73_18950</name>
</gene>
<dbReference type="GeneID" id="95775532"/>
<dbReference type="PANTHER" id="PTHR37477:SF1">
    <property type="entry name" value="COBALT-PRECORRIN-5A HYDROLASE"/>
    <property type="match status" value="1"/>
</dbReference>
<dbReference type="OrthoDB" id="8161855at2"/>
<evidence type="ECO:0000259" key="1">
    <source>
        <dbReference type="Pfam" id="PF01890"/>
    </source>
</evidence>
<dbReference type="PANTHER" id="PTHR37477">
    <property type="entry name" value="COBALT-PRECORRIN-5A HYDROLASE"/>
    <property type="match status" value="1"/>
</dbReference>
<organism evidence="2 3">
    <name type="scientific">Xanthobacter autotrophicus</name>
    <dbReference type="NCBI Taxonomy" id="280"/>
    <lineage>
        <taxon>Bacteria</taxon>
        <taxon>Pseudomonadati</taxon>
        <taxon>Pseudomonadota</taxon>
        <taxon>Alphaproteobacteria</taxon>
        <taxon>Hyphomicrobiales</taxon>
        <taxon>Xanthobacteraceae</taxon>
        <taxon>Xanthobacter</taxon>
    </lineage>
</organism>
<comment type="caution">
    <text evidence="2">The sequence shown here is derived from an EMBL/GenBank/DDBJ whole genome shotgun (WGS) entry which is preliminary data.</text>
</comment>
<evidence type="ECO:0000313" key="2">
    <source>
        <dbReference type="EMBL" id="TLX41532.1"/>
    </source>
</evidence>